<name>A0ABT9MWR6_9ACTN</name>
<protein>
    <submittedName>
        <fullName evidence="1">Uncharacterized protein</fullName>
    </submittedName>
</protein>
<proteinExistence type="predicted"/>
<evidence type="ECO:0000313" key="2">
    <source>
        <dbReference type="Proteomes" id="UP001240984"/>
    </source>
</evidence>
<dbReference type="Proteomes" id="UP001240984">
    <property type="component" value="Unassembled WGS sequence"/>
</dbReference>
<accession>A0ABT9MWR6</accession>
<keyword evidence="2" id="KW-1185">Reference proteome</keyword>
<reference evidence="1 2" key="1">
    <citation type="submission" date="2023-07" db="EMBL/GenBank/DDBJ databases">
        <title>Sequencing the genomes of 1000 actinobacteria strains.</title>
        <authorList>
            <person name="Klenk H.-P."/>
        </authorList>
    </citation>
    <scope>NUCLEOTIDE SEQUENCE [LARGE SCALE GENOMIC DNA]</scope>
    <source>
        <strain evidence="1 2">DSM 44710</strain>
    </source>
</reference>
<organism evidence="1 2">
    <name type="scientific">Catenuloplanes nepalensis</name>
    <dbReference type="NCBI Taxonomy" id="587533"/>
    <lineage>
        <taxon>Bacteria</taxon>
        <taxon>Bacillati</taxon>
        <taxon>Actinomycetota</taxon>
        <taxon>Actinomycetes</taxon>
        <taxon>Micromonosporales</taxon>
        <taxon>Micromonosporaceae</taxon>
        <taxon>Catenuloplanes</taxon>
    </lineage>
</organism>
<sequence length="118" mass="11626">MSDPSLLSAVAAAVATGLSSGPAFDVLSGVVRDAVGAPPASGLLEDRIAAVYNGLLDATARDPELVPRLTRLWDAVAAESSAAPGAVSNTVTGNVSGAVVQARDVHGGINLGRPHSSG</sequence>
<evidence type="ECO:0000313" key="1">
    <source>
        <dbReference type="EMBL" id="MDP9795880.1"/>
    </source>
</evidence>
<comment type="caution">
    <text evidence="1">The sequence shown here is derived from an EMBL/GenBank/DDBJ whole genome shotgun (WGS) entry which is preliminary data.</text>
</comment>
<dbReference type="EMBL" id="JAUSRA010000001">
    <property type="protein sequence ID" value="MDP9795880.1"/>
    <property type="molecule type" value="Genomic_DNA"/>
</dbReference>
<dbReference type="RefSeq" id="WP_306832036.1">
    <property type="nucleotide sequence ID" value="NZ_JAUSRA010000001.1"/>
</dbReference>
<gene>
    <name evidence="1" type="ORF">J2S43_004392</name>
</gene>